<feature type="compositionally biased region" description="Basic and acidic residues" evidence="1">
    <location>
        <begin position="268"/>
        <end position="281"/>
    </location>
</feature>
<feature type="region of interest" description="Disordered" evidence="1">
    <location>
        <begin position="268"/>
        <end position="287"/>
    </location>
</feature>
<reference evidence="3" key="1">
    <citation type="journal article" date="2022" name="Int. J. Mol. Sci.">
        <title>Draft Genome of Tanacetum Coccineum: Genomic Comparison of Closely Related Tanacetum-Family Plants.</title>
        <authorList>
            <person name="Yamashiro T."/>
            <person name="Shiraishi A."/>
            <person name="Nakayama K."/>
            <person name="Satake H."/>
        </authorList>
    </citation>
    <scope>NUCLEOTIDE SEQUENCE</scope>
</reference>
<evidence type="ECO:0000313" key="3">
    <source>
        <dbReference type="EMBL" id="GJT66825.1"/>
    </source>
</evidence>
<dbReference type="EMBL" id="BQNB010017751">
    <property type="protein sequence ID" value="GJT66825.1"/>
    <property type="molecule type" value="Genomic_DNA"/>
</dbReference>
<evidence type="ECO:0000256" key="1">
    <source>
        <dbReference type="SAM" id="MobiDB-lite"/>
    </source>
</evidence>
<dbReference type="InterPro" id="IPR056924">
    <property type="entry name" value="SH3_Tf2-1"/>
</dbReference>
<organism evidence="3 4">
    <name type="scientific">Tanacetum coccineum</name>
    <dbReference type="NCBI Taxonomy" id="301880"/>
    <lineage>
        <taxon>Eukaryota</taxon>
        <taxon>Viridiplantae</taxon>
        <taxon>Streptophyta</taxon>
        <taxon>Embryophyta</taxon>
        <taxon>Tracheophyta</taxon>
        <taxon>Spermatophyta</taxon>
        <taxon>Magnoliopsida</taxon>
        <taxon>eudicotyledons</taxon>
        <taxon>Gunneridae</taxon>
        <taxon>Pentapetalae</taxon>
        <taxon>asterids</taxon>
        <taxon>campanulids</taxon>
        <taxon>Asterales</taxon>
        <taxon>Asteraceae</taxon>
        <taxon>Asteroideae</taxon>
        <taxon>Anthemideae</taxon>
        <taxon>Anthemidinae</taxon>
        <taxon>Tanacetum</taxon>
    </lineage>
</organism>
<sequence length="476" mass="53957">MSDLYDLKISVRSSVKLLLEIKGLLSMKANRERTVNVVSRHTDHHLAELKKNPNFNATYNLYGFAWAFKMSNPNVALILSPEEMSQSWFKASVEFIKGLDDQYGTFFQDDQGREKCIEQHNGMCGDTEDGTFVDGVVGKICPKMDQMSVDDGDSVLDSQSDDGDDVLDSQTKDVIEQAAMLPTVSSNSPQARNVAVSEFFAEFDALKKEVLLIKRRKDDEFDELTKRFSKLETFKTFVKFKKLLTNDLCSENESSDCNKKMYDGGVSIEEKPNFSSHHNDSSNHIGGVFSEAKASSSSAHPGNDEDVSYLDDNIEIDGQNANDGYSNSQHHLHLLIKALGTKIENPSIDAVIVQIRQRLQTARDRQRSYANVRRKPLEFQVGDHVMLKVSPCKGVIRFGKRGKLNPRYIGPFKILERIGPMAYKLDLAEELSNVHSTFYFSNLKKYLSDEYLVIPIKELRLDDKLNFVEERMKIMV</sequence>
<reference evidence="3" key="2">
    <citation type="submission" date="2022-01" db="EMBL/GenBank/DDBJ databases">
        <authorList>
            <person name="Yamashiro T."/>
            <person name="Shiraishi A."/>
            <person name="Satake H."/>
            <person name="Nakayama K."/>
        </authorList>
    </citation>
    <scope>NUCLEOTIDE SEQUENCE</scope>
</reference>
<evidence type="ECO:0000313" key="4">
    <source>
        <dbReference type="Proteomes" id="UP001151760"/>
    </source>
</evidence>
<keyword evidence="4" id="KW-1185">Reference proteome</keyword>
<evidence type="ECO:0000259" key="2">
    <source>
        <dbReference type="Pfam" id="PF24626"/>
    </source>
</evidence>
<gene>
    <name evidence="3" type="ORF">Tco_1018305</name>
</gene>
<feature type="domain" description="Tf2-1-like SH3-like" evidence="2">
    <location>
        <begin position="382"/>
        <end position="446"/>
    </location>
</feature>
<dbReference type="Pfam" id="PF24626">
    <property type="entry name" value="SH3_Tf2-1"/>
    <property type="match status" value="1"/>
</dbReference>
<name>A0ABQ5FVE7_9ASTR</name>
<dbReference type="PANTHER" id="PTHR46148">
    <property type="entry name" value="CHROMO DOMAIN-CONTAINING PROTEIN"/>
    <property type="match status" value="1"/>
</dbReference>
<dbReference type="PANTHER" id="PTHR46148:SF59">
    <property type="entry name" value="NUCLEOTIDYLTRANSFERASE, RIBONUCLEASE H"/>
    <property type="match status" value="1"/>
</dbReference>
<comment type="caution">
    <text evidence="3">The sequence shown here is derived from an EMBL/GenBank/DDBJ whole genome shotgun (WGS) entry which is preliminary data.</text>
</comment>
<dbReference type="Proteomes" id="UP001151760">
    <property type="component" value="Unassembled WGS sequence"/>
</dbReference>
<accession>A0ABQ5FVE7</accession>
<protein>
    <recommendedName>
        <fullName evidence="2">Tf2-1-like SH3-like domain-containing protein</fullName>
    </recommendedName>
</protein>
<proteinExistence type="predicted"/>